<dbReference type="CDD" id="cd00078">
    <property type="entry name" value="HECTc"/>
    <property type="match status" value="1"/>
</dbReference>
<keyword evidence="4 5" id="KW-0833">Ubl conjugation pathway</keyword>
<name>A0A179I4G7_CORDF</name>
<feature type="region of interest" description="Disordered" evidence="6">
    <location>
        <begin position="166"/>
        <end position="185"/>
    </location>
</feature>
<proteinExistence type="predicted"/>
<dbReference type="PANTHER" id="PTHR45700">
    <property type="entry name" value="UBIQUITIN-PROTEIN LIGASE E3C"/>
    <property type="match status" value="1"/>
</dbReference>
<dbReference type="InterPro" id="IPR044611">
    <property type="entry name" value="E3A/B/C-like"/>
</dbReference>
<keyword evidence="9" id="KW-1185">Reference proteome</keyword>
<evidence type="ECO:0000313" key="8">
    <source>
        <dbReference type="EMBL" id="OAQ96500.1"/>
    </source>
</evidence>
<sequence length="1205" mass="134692">MSHQISDFGDRQYHLDPSARVPRSRGGPTEFPAGNADRGRVQLSTSPAPERPPPVPPKPGQTRHHRSMSHPFHPMPNAADGPSSSYLGQTKPPDERGDGRTMARQLDSGPKKVGGGSGRKLATGNCMTCGGLVRWPSNLTAFKCTTCATINDLESVDDYDSIGTSRRDGAASGAIPRNTDSGQGAHTAQHKILANVNALSGHVQPVSLLHTKNVVRRCLQSHISRRIEEKQALHGRNESWQPDSGQPAGSCVGGEGAMQHDTRRRFGTQFLDIPTGDTSSDSPRPINKTQRSFSYGYSDKPTFNHQPTEPSYSAISASPSRSPSHDSQAIFKALEDYIRECFKSTDCLNSSFMHHTYPVGPEPQLRRKPVPSREPAQREPAHREPAHREPAHRGPAHREPVSSKETRLVSRERSRPRGHTDSNTPIIQLDPKLLLLGDVAENGLCWTGSRSQPTAPVQKPKQPAHTRRTSSVAKPLQMDWDELDSWYMSVIGPAEGWHSVFAEISSTKTAVDIDLATLENEFLQAQLHVHRTLLKQTEILLKRPRRPILQPADLRFLLIILENPLLHSSQLPRAGLAQRNGAGRRPQAIHQALQKNRSAMFPSAGPLSGQHSGIIKRLIGLISNSPALCHNHLVTWWIKFEKERYIKAKDLFSGFLAYRMLRQRNKKPVKTADEDAVTSFLIPQMRSGQSGAQIHDEIGALSLSNTSKKSTEPEKITSYPEDWQVKATSRVLALVFAANDPNATRDAHHHHHSGHKLPSSDFYVSMVDYIDLVKDFDAWEAKQGSFSFCQYPFLLSVWAKTAILEHDTRRQMQTKARAALIDSIMSNKSVQQYLTLTVRRECLIDDSLMAVSEVIGSGTDDIKKGLRIKFRGEEGIDGGGLRKEWFQLVIRDVFNPDYGMFLYDEDSQFCYFNPNSLESTDQYFLVGVVLGLAIHNSTILDVPLPPFAFKKLLAAAPAHGTTSLAHAPLHLKYTLEDLAEYRPRLARGLQQLLEYDGDVESTFALDFVIENARYGSVTTMPLCDGGDRRPVTNANRREYVDLYIRHVLDMSVRRQFDPFRRGFYNVCGGNAFSLFRPGEIELLIRGSDEPLDVDSLRAVAEYQNWDSKQPDGVEPVVSWFWETFKQAEPGDQRRLLSFITGSDRIPATGATSLKIKLSCLGDDCPRFPVARTCFNQLSLWHYRTQQKLEYVLWRAVKESEGFGLK</sequence>
<dbReference type="SMART" id="SM00119">
    <property type="entry name" value="HECTc"/>
    <property type="match status" value="1"/>
</dbReference>
<evidence type="ECO:0000256" key="4">
    <source>
        <dbReference type="ARBA" id="ARBA00022786"/>
    </source>
</evidence>
<dbReference type="EMBL" id="LUKN01004141">
    <property type="protein sequence ID" value="OAQ96500.1"/>
    <property type="molecule type" value="Genomic_DNA"/>
</dbReference>
<dbReference type="Pfam" id="PF00632">
    <property type="entry name" value="HECT"/>
    <property type="match status" value="1"/>
</dbReference>
<feature type="domain" description="HECT" evidence="7">
    <location>
        <begin position="858"/>
        <end position="1205"/>
    </location>
</feature>
<evidence type="ECO:0000256" key="2">
    <source>
        <dbReference type="ARBA" id="ARBA00012485"/>
    </source>
</evidence>
<evidence type="ECO:0000256" key="1">
    <source>
        <dbReference type="ARBA" id="ARBA00000885"/>
    </source>
</evidence>
<dbReference type="Gene3D" id="3.30.2160.10">
    <property type="entry name" value="Hect, E3 ligase catalytic domain"/>
    <property type="match status" value="1"/>
</dbReference>
<dbReference type="SUPFAM" id="SSF56204">
    <property type="entry name" value="Hect, E3 ligase catalytic domain"/>
    <property type="match status" value="1"/>
</dbReference>
<protein>
    <recommendedName>
        <fullName evidence="2">HECT-type E3 ubiquitin transferase</fullName>
        <ecNumber evidence="2">2.3.2.26</ecNumber>
    </recommendedName>
</protein>
<evidence type="ECO:0000259" key="7">
    <source>
        <dbReference type="PROSITE" id="PS50237"/>
    </source>
</evidence>
<accession>A0A179I4G7</accession>
<evidence type="ECO:0000313" key="9">
    <source>
        <dbReference type="Proteomes" id="UP000243081"/>
    </source>
</evidence>
<feature type="region of interest" description="Disordered" evidence="6">
    <location>
        <begin position="357"/>
        <end position="426"/>
    </location>
</feature>
<keyword evidence="3" id="KW-0808">Transferase</keyword>
<dbReference type="GO" id="GO:0000209">
    <property type="term" value="P:protein polyubiquitination"/>
    <property type="evidence" value="ECO:0007669"/>
    <property type="project" value="InterPro"/>
</dbReference>
<dbReference type="InterPro" id="IPR035983">
    <property type="entry name" value="Hect_E3_ubiquitin_ligase"/>
</dbReference>
<dbReference type="Gene3D" id="3.90.1750.10">
    <property type="entry name" value="Hect, E3 ligase catalytic domains"/>
    <property type="match status" value="1"/>
</dbReference>
<evidence type="ECO:0000256" key="5">
    <source>
        <dbReference type="PROSITE-ProRule" id="PRU00104"/>
    </source>
</evidence>
<dbReference type="GO" id="GO:0061630">
    <property type="term" value="F:ubiquitin protein ligase activity"/>
    <property type="evidence" value="ECO:0007669"/>
    <property type="project" value="UniProtKB-EC"/>
</dbReference>
<dbReference type="PROSITE" id="PS50237">
    <property type="entry name" value="HECT"/>
    <property type="match status" value="1"/>
</dbReference>
<dbReference type="PANTHER" id="PTHR45700:SF8">
    <property type="entry name" value="HECT-TYPE E3 UBIQUITIN TRANSFERASE"/>
    <property type="match status" value="1"/>
</dbReference>
<dbReference type="InterPro" id="IPR000569">
    <property type="entry name" value="HECT_dom"/>
</dbReference>
<feature type="region of interest" description="Disordered" evidence="6">
    <location>
        <begin position="231"/>
        <end position="257"/>
    </location>
</feature>
<dbReference type="FunFam" id="3.30.2160.10:FF:000004">
    <property type="entry name" value="probable E3 ubiquitin-protein ligase HERC4 isoform X1"/>
    <property type="match status" value="1"/>
</dbReference>
<dbReference type="Proteomes" id="UP000243081">
    <property type="component" value="Unassembled WGS sequence"/>
</dbReference>
<feature type="region of interest" description="Disordered" evidence="6">
    <location>
        <begin position="1"/>
        <end position="121"/>
    </location>
</feature>
<feature type="compositionally biased region" description="Basic and acidic residues" evidence="6">
    <location>
        <begin position="375"/>
        <end position="420"/>
    </location>
</feature>
<dbReference type="OrthoDB" id="8068875at2759"/>
<feature type="compositionally biased region" description="Basic and acidic residues" evidence="6">
    <location>
        <begin position="92"/>
        <end position="101"/>
    </location>
</feature>
<feature type="region of interest" description="Disordered" evidence="6">
    <location>
        <begin position="447"/>
        <end position="472"/>
    </location>
</feature>
<gene>
    <name evidence="8" type="ORF">LLEC1_01384</name>
</gene>
<feature type="region of interest" description="Disordered" evidence="6">
    <location>
        <begin position="270"/>
        <end position="327"/>
    </location>
</feature>
<reference evidence="8 9" key="1">
    <citation type="submission" date="2016-03" db="EMBL/GenBank/DDBJ databases">
        <title>Fine-scale spatial genetic structure of a fungal parasite of coffee scale insects.</title>
        <authorList>
            <person name="Jackson D."/>
            <person name="Zemenick K.A."/>
            <person name="Malloure B."/>
            <person name="Quandt C.A."/>
            <person name="James T.Y."/>
        </authorList>
    </citation>
    <scope>NUCLEOTIDE SEQUENCE [LARGE SCALE GENOMIC DNA]</scope>
    <source>
        <strain evidence="8 9">UM487</strain>
    </source>
</reference>
<organism evidence="8 9">
    <name type="scientific">Cordyceps confragosa</name>
    <name type="common">Lecanicillium lecanii</name>
    <dbReference type="NCBI Taxonomy" id="2714763"/>
    <lineage>
        <taxon>Eukaryota</taxon>
        <taxon>Fungi</taxon>
        <taxon>Dikarya</taxon>
        <taxon>Ascomycota</taxon>
        <taxon>Pezizomycotina</taxon>
        <taxon>Sordariomycetes</taxon>
        <taxon>Hypocreomycetidae</taxon>
        <taxon>Hypocreales</taxon>
        <taxon>Cordycipitaceae</taxon>
        <taxon>Akanthomyces</taxon>
    </lineage>
</organism>
<dbReference type="Gene3D" id="3.30.2410.10">
    <property type="entry name" value="Hect, E3 ligase catalytic domain"/>
    <property type="match status" value="1"/>
</dbReference>
<evidence type="ECO:0000256" key="6">
    <source>
        <dbReference type="SAM" id="MobiDB-lite"/>
    </source>
</evidence>
<comment type="caution">
    <text evidence="8">The sequence shown here is derived from an EMBL/GenBank/DDBJ whole genome shotgun (WGS) entry which is preliminary data.</text>
</comment>
<comment type="catalytic activity">
    <reaction evidence="1">
        <text>S-ubiquitinyl-[E2 ubiquitin-conjugating enzyme]-L-cysteine + [acceptor protein]-L-lysine = [E2 ubiquitin-conjugating enzyme]-L-cysteine + N(6)-ubiquitinyl-[acceptor protein]-L-lysine.</text>
        <dbReference type="EC" id="2.3.2.26"/>
    </reaction>
</comment>
<feature type="active site" description="Glycyl thioester intermediate" evidence="5">
    <location>
        <position position="1173"/>
    </location>
</feature>
<feature type="compositionally biased region" description="Pro residues" evidence="6">
    <location>
        <begin position="49"/>
        <end position="59"/>
    </location>
</feature>
<dbReference type="AlphaFoldDB" id="A0A179I4G7"/>
<dbReference type="OMA" id="AENSSWW"/>
<feature type="compositionally biased region" description="Low complexity" evidence="6">
    <location>
        <begin position="310"/>
        <end position="327"/>
    </location>
</feature>
<dbReference type="EC" id="2.3.2.26" evidence="2"/>
<evidence type="ECO:0000256" key="3">
    <source>
        <dbReference type="ARBA" id="ARBA00022679"/>
    </source>
</evidence>
<feature type="compositionally biased region" description="Polar residues" evidence="6">
    <location>
        <begin position="276"/>
        <end position="309"/>
    </location>
</feature>